<proteinExistence type="predicted"/>
<sequence length="330" mass="37384">MRPKGDFEVRAGLTTPTPEDDTLAVWIGLISTYTTCSLTFEGDRLVAAAGLARRFQPFMKCRYLAGLWEYRLVQQLIWEPLSPIGVIEMAHLLVDSSANWKSRMSVENVNVLNLNDDEMSQALPGCVRIRATLFPVSIPDLSDFNATVANNIIIRNTKFKFSSDVPLRELRGRLFSTICVYKVYREVKEPFGIRDLDWGISEAQDFCGIFILFDLYVLHFECLKQGDSASIKFLKGISPIPNYPTRNAELANLPQLGQRQRREDLAAVGPGAAAWCSGAQVLFHDLILPESGTVSPLRERQIRERDEEDWRQVFREADPGFKVLHIFTPK</sequence>
<protein>
    <submittedName>
        <fullName evidence="1">Uncharacterized protein</fullName>
    </submittedName>
</protein>
<keyword evidence="2" id="KW-1185">Reference proteome</keyword>
<evidence type="ECO:0000313" key="2">
    <source>
        <dbReference type="Proteomes" id="UP000566819"/>
    </source>
</evidence>
<reference evidence="1 2" key="1">
    <citation type="submission" date="2020-03" db="EMBL/GenBank/DDBJ databases">
        <title>Draft Genome Sequence of Cudoniella acicularis.</title>
        <authorList>
            <person name="Buettner E."/>
            <person name="Kellner H."/>
        </authorList>
    </citation>
    <scope>NUCLEOTIDE SEQUENCE [LARGE SCALE GENOMIC DNA]</scope>
    <source>
        <strain evidence="1 2">DSM 108380</strain>
    </source>
</reference>
<dbReference type="Proteomes" id="UP000566819">
    <property type="component" value="Unassembled WGS sequence"/>
</dbReference>
<accession>A0A8H4RD96</accession>
<comment type="caution">
    <text evidence="1">The sequence shown here is derived from an EMBL/GenBank/DDBJ whole genome shotgun (WGS) entry which is preliminary data.</text>
</comment>
<dbReference type="EMBL" id="JAAMPI010001093">
    <property type="protein sequence ID" value="KAF4626740.1"/>
    <property type="molecule type" value="Genomic_DNA"/>
</dbReference>
<organism evidence="1 2">
    <name type="scientific">Cudoniella acicularis</name>
    <dbReference type="NCBI Taxonomy" id="354080"/>
    <lineage>
        <taxon>Eukaryota</taxon>
        <taxon>Fungi</taxon>
        <taxon>Dikarya</taxon>
        <taxon>Ascomycota</taxon>
        <taxon>Pezizomycotina</taxon>
        <taxon>Leotiomycetes</taxon>
        <taxon>Helotiales</taxon>
        <taxon>Tricladiaceae</taxon>
        <taxon>Cudoniella</taxon>
    </lineage>
</organism>
<evidence type="ECO:0000313" key="1">
    <source>
        <dbReference type="EMBL" id="KAF4626740.1"/>
    </source>
</evidence>
<dbReference type="AlphaFoldDB" id="A0A8H4RD96"/>
<name>A0A8H4RD96_9HELO</name>
<dbReference type="OrthoDB" id="5362512at2759"/>
<dbReference type="PANTHER" id="PTHR33112:SF9">
    <property type="entry name" value="HETEROKARYON INCOMPATIBILITY DOMAIN-CONTAINING PROTEIN"/>
    <property type="match status" value="1"/>
</dbReference>
<gene>
    <name evidence="1" type="ORF">G7Y89_g11416</name>
</gene>
<dbReference type="PANTHER" id="PTHR33112">
    <property type="entry name" value="DOMAIN PROTEIN, PUTATIVE-RELATED"/>
    <property type="match status" value="1"/>
</dbReference>